<proteinExistence type="predicted"/>
<keyword evidence="3" id="KW-0812">Transmembrane</keyword>
<dbReference type="GO" id="GO:0009279">
    <property type="term" value="C:cell outer membrane"/>
    <property type="evidence" value="ECO:0007669"/>
    <property type="project" value="UniProtKB-SubCell"/>
</dbReference>
<evidence type="ECO:0000256" key="3">
    <source>
        <dbReference type="ARBA" id="ARBA00022692"/>
    </source>
</evidence>
<name>A0A382N9Q6_9ZZZZ</name>
<keyword evidence="4" id="KW-0732">Signal</keyword>
<dbReference type="PANTHER" id="PTHR30069:SF29">
    <property type="entry name" value="HEMOGLOBIN AND HEMOGLOBIN-HAPTOGLOBIN-BINDING PROTEIN 1-RELATED"/>
    <property type="match status" value="1"/>
</dbReference>
<dbReference type="Gene3D" id="2.40.170.20">
    <property type="entry name" value="TonB-dependent receptor, beta-barrel domain"/>
    <property type="match status" value="1"/>
</dbReference>
<dbReference type="Gene3D" id="2.170.130.10">
    <property type="entry name" value="TonB-dependent receptor, plug domain"/>
    <property type="match status" value="1"/>
</dbReference>
<feature type="non-terminal residue" evidence="8">
    <location>
        <position position="1"/>
    </location>
</feature>
<accession>A0A382N9Q6</accession>
<evidence type="ECO:0000313" key="8">
    <source>
        <dbReference type="EMBL" id="SVC57899.1"/>
    </source>
</evidence>
<dbReference type="AlphaFoldDB" id="A0A382N9Q6"/>
<keyword evidence="6" id="KW-0998">Cell outer membrane</keyword>
<dbReference type="InterPro" id="IPR037066">
    <property type="entry name" value="Plug_dom_sf"/>
</dbReference>
<dbReference type="InterPro" id="IPR039426">
    <property type="entry name" value="TonB-dep_rcpt-like"/>
</dbReference>
<dbReference type="EMBL" id="UINC01098971">
    <property type="protein sequence ID" value="SVC57899.1"/>
    <property type="molecule type" value="Genomic_DNA"/>
</dbReference>
<dbReference type="Pfam" id="PF07715">
    <property type="entry name" value="Plug"/>
    <property type="match status" value="1"/>
</dbReference>
<sequence length="370" mass="42047">KSEEIIIGLEEILFQAEDVVVTGTRTNHLYKNVPIATEVITKKEIENSGANNVKEILLTRSGINTNPSVYGGYELNIFGMDSRNILILIDGQPITGKFYDRVSLDHIATSNVDQIEITKGPSSSLYGSDAMAGVINIITNTNVNNNAIHCSMNYSSPEEIIKSNNLENGTLKYNVSIQKKLSPFLLLINTNLEQISNDKLIKESDIDDITKYSLNSVFQWKPNQLNTIRISNRFYQHFEDGESPLINTLTTIKRNNVSIDHSLDIKDNWILNHIFQRQTYNRNYTETWNAGPEVGTIEIDDLAAEYLDEYEFILNKKINLNNFNVGMETSNGSYKSNRIGINKQYINYHSIFAQYDAHILNDYNVIMGLR</sequence>
<evidence type="ECO:0000256" key="4">
    <source>
        <dbReference type="ARBA" id="ARBA00022729"/>
    </source>
</evidence>
<feature type="domain" description="TonB-dependent receptor plug" evidence="7">
    <location>
        <begin position="32"/>
        <end position="134"/>
    </location>
</feature>
<evidence type="ECO:0000259" key="7">
    <source>
        <dbReference type="Pfam" id="PF07715"/>
    </source>
</evidence>
<dbReference type="PROSITE" id="PS52016">
    <property type="entry name" value="TONB_DEPENDENT_REC_3"/>
    <property type="match status" value="1"/>
</dbReference>
<keyword evidence="5" id="KW-0472">Membrane</keyword>
<evidence type="ECO:0000256" key="1">
    <source>
        <dbReference type="ARBA" id="ARBA00004571"/>
    </source>
</evidence>
<keyword evidence="2" id="KW-0813">Transport</keyword>
<protein>
    <recommendedName>
        <fullName evidence="7">TonB-dependent receptor plug domain-containing protein</fullName>
    </recommendedName>
</protein>
<dbReference type="GO" id="GO:0044718">
    <property type="term" value="P:siderophore transmembrane transport"/>
    <property type="evidence" value="ECO:0007669"/>
    <property type="project" value="TreeGrafter"/>
</dbReference>
<feature type="non-terminal residue" evidence="8">
    <location>
        <position position="370"/>
    </location>
</feature>
<gene>
    <name evidence="8" type="ORF">METZ01_LOCUS310753</name>
</gene>
<reference evidence="8" key="1">
    <citation type="submission" date="2018-05" db="EMBL/GenBank/DDBJ databases">
        <authorList>
            <person name="Lanie J.A."/>
            <person name="Ng W.-L."/>
            <person name="Kazmierczak K.M."/>
            <person name="Andrzejewski T.M."/>
            <person name="Davidsen T.M."/>
            <person name="Wayne K.J."/>
            <person name="Tettelin H."/>
            <person name="Glass J.I."/>
            <person name="Rusch D."/>
            <person name="Podicherti R."/>
            <person name="Tsui H.-C.T."/>
            <person name="Winkler M.E."/>
        </authorList>
    </citation>
    <scope>NUCLEOTIDE SEQUENCE</scope>
</reference>
<evidence type="ECO:0000256" key="6">
    <source>
        <dbReference type="ARBA" id="ARBA00023237"/>
    </source>
</evidence>
<dbReference type="InterPro" id="IPR036942">
    <property type="entry name" value="Beta-barrel_TonB_sf"/>
</dbReference>
<organism evidence="8">
    <name type="scientific">marine metagenome</name>
    <dbReference type="NCBI Taxonomy" id="408172"/>
    <lineage>
        <taxon>unclassified sequences</taxon>
        <taxon>metagenomes</taxon>
        <taxon>ecological metagenomes</taxon>
    </lineage>
</organism>
<dbReference type="GO" id="GO:0015344">
    <property type="term" value="F:siderophore uptake transmembrane transporter activity"/>
    <property type="evidence" value="ECO:0007669"/>
    <property type="project" value="TreeGrafter"/>
</dbReference>
<dbReference type="PANTHER" id="PTHR30069">
    <property type="entry name" value="TONB-DEPENDENT OUTER MEMBRANE RECEPTOR"/>
    <property type="match status" value="1"/>
</dbReference>
<evidence type="ECO:0000256" key="5">
    <source>
        <dbReference type="ARBA" id="ARBA00023136"/>
    </source>
</evidence>
<dbReference type="SUPFAM" id="SSF56935">
    <property type="entry name" value="Porins"/>
    <property type="match status" value="1"/>
</dbReference>
<dbReference type="InterPro" id="IPR012910">
    <property type="entry name" value="Plug_dom"/>
</dbReference>
<comment type="subcellular location">
    <subcellularLocation>
        <location evidence="1">Cell outer membrane</location>
        <topology evidence="1">Multi-pass membrane protein</topology>
    </subcellularLocation>
</comment>
<evidence type="ECO:0000256" key="2">
    <source>
        <dbReference type="ARBA" id="ARBA00022448"/>
    </source>
</evidence>